<dbReference type="Proteomes" id="UP000646478">
    <property type="component" value="Unassembled WGS sequence"/>
</dbReference>
<name>A0A916SQQ0_9HYPH</name>
<organism evidence="4 5">
    <name type="scientific">Brucella endophytica</name>
    <dbReference type="NCBI Taxonomy" id="1963359"/>
    <lineage>
        <taxon>Bacteria</taxon>
        <taxon>Pseudomonadati</taxon>
        <taxon>Pseudomonadota</taxon>
        <taxon>Alphaproteobacteria</taxon>
        <taxon>Hyphomicrobiales</taxon>
        <taxon>Brucellaceae</taxon>
        <taxon>Brucella/Ochrobactrum group</taxon>
        <taxon>Brucella</taxon>
    </lineage>
</organism>
<evidence type="ECO:0000313" key="5">
    <source>
        <dbReference type="Proteomes" id="UP000646478"/>
    </source>
</evidence>
<dbReference type="InterPro" id="IPR000086">
    <property type="entry name" value="NUDIX_hydrolase_dom"/>
</dbReference>
<comment type="cofactor">
    <cofactor evidence="1">
        <name>Mg(2+)</name>
        <dbReference type="ChEBI" id="CHEBI:18420"/>
    </cofactor>
</comment>
<dbReference type="InterPro" id="IPR020084">
    <property type="entry name" value="NUDIX_hydrolase_CS"/>
</dbReference>
<dbReference type="CDD" id="cd04663">
    <property type="entry name" value="NUDIX_Hydrolase"/>
    <property type="match status" value="1"/>
</dbReference>
<evidence type="ECO:0000313" key="4">
    <source>
        <dbReference type="EMBL" id="GGB12815.1"/>
    </source>
</evidence>
<dbReference type="EMBL" id="BMHH01000042">
    <property type="protein sequence ID" value="GGB12815.1"/>
    <property type="molecule type" value="Genomic_DNA"/>
</dbReference>
<keyword evidence="5" id="KW-1185">Reference proteome</keyword>
<dbReference type="Pfam" id="PF00293">
    <property type="entry name" value="NUDIX"/>
    <property type="match status" value="1"/>
</dbReference>
<reference evidence="4" key="2">
    <citation type="submission" date="2020-09" db="EMBL/GenBank/DDBJ databases">
        <authorList>
            <person name="Sun Q."/>
            <person name="Zhou Y."/>
        </authorList>
    </citation>
    <scope>NUCLEOTIDE SEQUENCE</scope>
    <source>
        <strain evidence="4">CGMCC 1.15082</strain>
    </source>
</reference>
<gene>
    <name evidence="4" type="ORF">GCM10011491_45750</name>
</gene>
<evidence type="ECO:0000256" key="2">
    <source>
        <dbReference type="ARBA" id="ARBA00022801"/>
    </source>
</evidence>
<dbReference type="PROSITE" id="PS51462">
    <property type="entry name" value="NUDIX"/>
    <property type="match status" value="1"/>
</dbReference>
<evidence type="ECO:0000259" key="3">
    <source>
        <dbReference type="PROSITE" id="PS51462"/>
    </source>
</evidence>
<dbReference type="GO" id="GO:0016787">
    <property type="term" value="F:hydrolase activity"/>
    <property type="evidence" value="ECO:0007669"/>
    <property type="project" value="UniProtKB-KW"/>
</dbReference>
<feature type="domain" description="Nudix hydrolase" evidence="3">
    <location>
        <begin position="1"/>
        <end position="149"/>
    </location>
</feature>
<keyword evidence="2" id="KW-0378">Hydrolase</keyword>
<dbReference type="Gene3D" id="3.90.79.10">
    <property type="entry name" value="Nucleoside Triphosphate Pyrophosphohydrolase"/>
    <property type="match status" value="1"/>
</dbReference>
<proteinExistence type="predicted"/>
<evidence type="ECO:0000256" key="1">
    <source>
        <dbReference type="ARBA" id="ARBA00001946"/>
    </source>
</evidence>
<sequence>MANKDMPDKVPQKALVYATSSRGLLVFDEPDFPDVPLQVPGGTVDHGESIFHAAHREFREETGLSWYCGFRLLGTTDHNYMRDGVPYTIRRSYFHLLLDGNLPESWYHYEKTPFGGNSPILFRFFWLDIDQARLRLGLGMAEYLNRLPL</sequence>
<comment type="caution">
    <text evidence="4">The sequence shown here is derived from an EMBL/GenBank/DDBJ whole genome shotgun (WGS) entry which is preliminary data.</text>
</comment>
<dbReference type="PROSITE" id="PS00893">
    <property type="entry name" value="NUDIX_BOX"/>
    <property type="match status" value="1"/>
</dbReference>
<reference evidence="4" key="1">
    <citation type="journal article" date="2014" name="Int. J. Syst. Evol. Microbiol.">
        <title>Complete genome sequence of Corynebacterium casei LMG S-19264T (=DSM 44701T), isolated from a smear-ripened cheese.</title>
        <authorList>
            <consortium name="US DOE Joint Genome Institute (JGI-PGF)"/>
            <person name="Walter F."/>
            <person name="Albersmeier A."/>
            <person name="Kalinowski J."/>
            <person name="Ruckert C."/>
        </authorList>
    </citation>
    <scope>NUCLEOTIDE SEQUENCE</scope>
    <source>
        <strain evidence="4">CGMCC 1.15082</strain>
    </source>
</reference>
<accession>A0A916SQQ0</accession>
<dbReference type="AlphaFoldDB" id="A0A916SQQ0"/>
<dbReference type="InterPro" id="IPR015797">
    <property type="entry name" value="NUDIX_hydrolase-like_dom_sf"/>
</dbReference>
<protein>
    <recommendedName>
        <fullName evidence="3">Nudix hydrolase domain-containing protein</fullName>
    </recommendedName>
</protein>
<dbReference type="SUPFAM" id="SSF55811">
    <property type="entry name" value="Nudix"/>
    <property type="match status" value="1"/>
</dbReference>